<feature type="domain" description="Nuclease associated modular" evidence="2">
    <location>
        <begin position="106"/>
        <end position="122"/>
    </location>
</feature>
<evidence type="ECO:0000259" key="2">
    <source>
        <dbReference type="SMART" id="SM00496"/>
    </source>
</evidence>
<dbReference type="PANTHER" id="PTHR34199">
    <property type="entry name" value="NUMOD3 MOTIF FAMILY PROTEIN, EXPRESSED"/>
    <property type="match status" value="1"/>
</dbReference>
<dbReference type="Pfam" id="PF07460">
    <property type="entry name" value="NUMOD3"/>
    <property type="match status" value="2"/>
</dbReference>
<feature type="region of interest" description="Disordered" evidence="1">
    <location>
        <begin position="276"/>
        <end position="295"/>
    </location>
</feature>
<dbReference type="AlphaFoldDB" id="A0ABD3R6U5"/>
<dbReference type="InterPro" id="IPR003611">
    <property type="entry name" value="NUMOD3"/>
</dbReference>
<feature type="compositionally biased region" description="Basic and acidic residues" evidence="1">
    <location>
        <begin position="148"/>
        <end position="159"/>
    </location>
</feature>
<dbReference type="Proteomes" id="UP001530377">
    <property type="component" value="Unassembled WGS sequence"/>
</dbReference>
<feature type="domain" description="Nuclease associated modular" evidence="2">
    <location>
        <begin position="167"/>
        <end position="183"/>
    </location>
</feature>
<protein>
    <recommendedName>
        <fullName evidence="2">Nuclease associated modular domain-containing protein</fullName>
    </recommendedName>
</protein>
<comment type="caution">
    <text evidence="3">The sequence shown here is derived from an EMBL/GenBank/DDBJ whole genome shotgun (WGS) entry which is preliminary data.</text>
</comment>
<feature type="region of interest" description="Disordered" evidence="1">
    <location>
        <begin position="148"/>
        <end position="177"/>
    </location>
</feature>
<proteinExistence type="predicted"/>
<gene>
    <name evidence="3" type="ORF">ACHAXA_009904</name>
</gene>
<evidence type="ECO:0000313" key="3">
    <source>
        <dbReference type="EMBL" id="KAL3808549.1"/>
    </source>
</evidence>
<feature type="domain" description="Nuclease associated modular" evidence="2">
    <location>
        <begin position="82"/>
        <end position="98"/>
    </location>
</feature>
<feature type="region of interest" description="Disordered" evidence="1">
    <location>
        <begin position="85"/>
        <end position="112"/>
    </location>
</feature>
<sequence>MQLSQSTISNGTAEAAATMEKEVSSSLIINDMNARAVGKKNVVTLGLSKNDLININGDRGNGRHNGDSAVMEVDVPVPTPNGGYAHTSSSKAKISAANKGKVPWNKGTPRSHEVKARIAEGVRRRNRERFLVLLAEENISEEEYLERKKAERRKKDAERRTRRTVNGGYTPTEETKQKISQVLKEKYATGQVRRAPRDPAKVRRGFRHSEATKAKIRESLKRKWAEDTEYRELMTNKTIASGAVASSVRRRIAETLKKKWENPEFRAEMLDKFANRRTSSRSRNPSHRQRISAAMKKKWMDEEYRKRALEGMARGRESASVDDCVKIVMPIQPKLPTKKVVSIMETTAHTSDSTSGGSSKGGDIVEVLDSLSSLKRKVTLVKRTKTSSSSASSSSSTMSKRALATKQKSKRGIETEGIVENVTPIPSLITIPSSALSTDKRLIMEEQELEEQHSKYYPEGCISRLREERRDLYDLLYGDEDKERRIHHPFNTGEKNRVTVKSSTLSSLGTIVGTSSKTMAAIFADDEDLDNFDPYGLHDNIAPSLS</sequence>
<dbReference type="PANTHER" id="PTHR34199:SF2">
    <property type="entry name" value="NUMOD3 MOTIF FAMILY PROTEIN, EXPRESSED"/>
    <property type="match status" value="1"/>
</dbReference>
<feature type="compositionally biased region" description="Low complexity" evidence="1">
    <location>
        <begin position="85"/>
        <end position="101"/>
    </location>
</feature>
<dbReference type="SMART" id="SM00496">
    <property type="entry name" value="IENR2"/>
    <property type="match status" value="4"/>
</dbReference>
<evidence type="ECO:0000313" key="4">
    <source>
        <dbReference type="Proteomes" id="UP001530377"/>
    </source>
</evidence>
<keyword evidence="4" id="KW-1185">Reference proteome</keyword>
<feature type="domain" description="Nuclease associated modular" evidence="2">
    <location>
        <begin position="204"/>
        <end position="220"/>
    </location>
</feature>
<organism evidence="3 4">
    <name type="scientific">Cyclostephanos tholiformis</name>
    <dbReference type="NCBI Taxonomy" id="382380"/>
    <lineage>
        <taxon>Eukaryota</taxon>
        <taxon>Sar</taxon>
        <taxon>Stramenopiles</taxon>
        <taxon>Ochrophyta</taxon>
        <taxon>Bacillariophyta</taxon>
        <taxon>Coscinodiscophyceae</taxon>
        <taxon>Thalassiosirophycidae</taxon>
        <taxon>Stephanodiscales</taxon>
        <taxon>Stephanodiscaceae</taxon>
        <taxon>Cyclostephanos</taxon>
    </lineage>
</organism>
<dbReference type="EMBL" id="JALLPB020000493">
    <property type="protein sequence ID" value="KAL3808549.1"/>
    <property type="molecule type" value="Genomic_DNA"/>
</dbReference>
<name>A0ABD3R6U5_9STRA</name>
<evidence type="ECO:0000256" key="1">
    <source>
        <dbReference type="SAM" id="MobiDB-lite"/>
    </source>
</evidence>
<feature type="compositionally biased region" description="Low complexity" evidence="1">
    <location>
        <begin position="386"/>
        <end position="402"/>
    </location>
</feature>
<accession>A0ABD3R6U5</accession>
<feature type="compositionally biased region" description="Basic residues" evidence="1">
    <location>
        <begin position="278"/>
        <end position="290"/>
    </location>
</feature>
<reference evidence="3 4" key="1">
    <citation type="submission" date="2024-10" db="EMBL/GenBank/DDBJ databases">
        <title>Updated reference genomes for cyclostephanoid diatoms.</title>
        <authorList>
            <person name="Roberts W.R."/>
            <person name="Alverson A.J."/>
        </authorList>
    </citation>
    <scope>NUCLEOTIDE SEQUENCE [LARGE SCALE GENOMIC DNA]</scope>
    <source>
        <strain evidence="3 4">AJA228-03</strain>
    </source>
</reference>
<feature type="region of interest" description="Disordered" evidence="1">
    <location>
        <begin position="383"/>
        <end position="409"/>
    </location>
</feature>